<organism evidence="2 4">
    <name type="scientific">Rotaria magnacalcarata</name>
    <dbReference type="NCBI Taxonomy" id="392030"/>
    <lineage>
        <taxon>Eukaryota</taxon>
        <taxon>Metazoa</taxon>
        <taxon>Spiralia</taxon>
        <taxon>Gnathifera</taxon>
        <taxon>Rotifera</taxon>
        <taxon>Eurotatoria</taxon>
        <taxon>Bdelloidea</taxon>
        <taxon>Philodinida</taxon>
        <taxon>Philodinidae</taxon>
        <taxon>Rotaria</taxon>
    </lineage>
</organism>
<evidence type="ECO:0000313" key="4">
    <source>
        <dbReference type="Proteomes" id="UP000663855"/>
    </source>
</evidence>
<evidence type="ECO:0000313" key="3">
    <source>
        <dbReference type="EMBL" id="CAF4452969.1"/>
    </source>
</evidence>
<protein>
    <submittedName>
        <fullName evidence="2">Uncharacterized protein</fullName>
    </submittedName>
</protein>
<accession>A0A814K9I1</accession>
<feature type="region of interest" description="Disordered" evidence="1">
    <location>
        <begin position="91"/>
        <end position="110"/>
    </location>
</feature>
<sequence>MDNNFEQLVSALPLSSSFTFGIREITYILEKQNIDLSSSFIFESFESLVRLECWAWKVLSKDSYQWINQPNYLTLFHTLALFNKNFDSIVPSQESPNESSGSSCRESSTS</sequence>
<dbReference type="EMBL" id="CAJNOV010001037">
    <property type="protein sequence ID" value="CAF1046394.1"/>
    <property type="molecule type" value="Genomic_DNA"/>
</dbReference>
<reference evidence="2" key="1">
    <citation type="submission" date="2021-02" db="EMBL/GenBank/DDBJ databases">
        <authorList>
            <person name="Nowell W R."/>
        </authorList>
    </citation>
    <scope>NUCLEOTIDE SEQUENCE</scope>
</reference>
<comment type="caution">
    <text evidence="2">The sequence shown here is derived from an EMBL/GenBank/DDBJ whole genome shotgun (WGS) entry which is preliminary data.</text>
</comment>
<dbReference type="Proteomes" id="UP000663855">
    <property type="component" value="Unassembled WGS sequence"/>
</dbReference>
<gene>
    <name evidence="3" type="ORF">BYL167_LOCUS33839</name>
    <name evidence="2" type="ORF">CJN711_LOCUS4526</name>
</gene>
<feature type="compositionally biased region" description="Low complexity" evidence="1">
    <location>
        <begin position="92"/>
        <end position="110"/>
    </location>
</feature>
<dbReference type="EMBL" id="CAJOBH010066980">
    <property type="protein sequence ID" value="CAF4452969.1"/>
    <property type="molecule type" value="Genomic_DNA"/>
</dbReference>
<dbReference type="AlphaFoldDB" id="A0A814K9I1"/>
<dbReference type="Proteomes" id="UP000681967">
    <property type="component" value="Unassembled WGS sequence"/>
</dbReference>
<evidence type="ECO:0000313" key="2">
    <source>
        <dbReference type="EMBL" id="CAF1046394.1"/>
    </source>
</evidence>
<evidence type="ECO:0000256" key="1">
    <source>
        <dbReference type="SAM" id="MobiDB-lite"/>
    </source>
</evidence>
<proteinExistence type="predicted"/>
<name>A0A814K9I1_9BILA</name>